<evidence type="ECO:0000256" key="3">
    <source>
        <dbReference type="ARBA" id="ARBA00022801"/>
    </source>
</evidence>
<comment type="caution">
    <text evidence="13">The sequence shown here is derived from an EMBL/GenBank/DDBJ whole genome shotgun (WGS) entry which is preliminary data.</text>
</comment>
<keyword evidence="3" id="KW-0378">Hydrolase</keyword>
<dbReference type="PANTHER" id="PTHR11472">
    <property type="entry name" value="DNA REPAIR DEAD HELICASE RAD3/XP-D SUBFAMILY MEMBER"/>
    <property type="match status" value="1"/>
</dbReference>
<evidence type="ECO:0000256" key="6">
    <source>
        <dbReference type="ARBA" id="ARBA00023004"/>
    </source>
</evidence>
<keyword evidence="2" id="KW-0547">Nucleotide-binding</keyword>
<dbReference type="Gene3D" id="3.40.50.300">
    <property type="entry name" value="P-loop containing nucleotide triphosphate hydrolases"/>
    <property type="match status" value="2"/>
</dbReference>
<dbReference type="GO" id="GO:0005524">
    <property type="term" value="F:ATP binding"/>
    <property type="evidence" value="ECO:0007669"/>
    <property type="project" value="UniProtKB-KW"/>
</dbReference>
<organism evidence="13 14">
    <name type="scientific">Rariglobus hedericola</name>
    <dbReference type="NCBI Taxonomy" id="2597822"/>
    <lineage>
        <taxon>Bacteria</taxon>
        <taxon>Pseudomonadati</taxon>
        <taxon>Verrucomicrobiota</taxon>
        <taxon>Opitutia</taxon>
        <taxon>Opitutales</taxon>
        <taxon>Opitutaceae</taxon>
        <taxon>Rariglobus</taxon>
    </lineage>
</organism>
<feature type="region of interest" description="Disordered" evidence="11">
    <location>
        <begin position="1"/>
        <end position="21"/>
    </location>
</feature>
<evidence type="ECO:0000313" key="13">
    <source>
        <dbReference type="EMBL" id="TSJ78005.1"/>
    </source>
</evidence>
<dbReference type="SUPFAM" id="SSF52540">
    <property type="entry name" value="P-loop containing nucleoside triphosphate hydrolases"/>
    <property type="match status" value="2"/>
</dbReference>
<keyword evidence="4 13" id="KW-0347">Helicase</keyword>
<keyword evidence="14" id="KW-1185">Reference proteome</keyword>
<dbReference type="SMART" id="SM00491">
    <property type="entry name" value="HELICc2"/>
    <property type="match status" value="1"/>
</dbReference>
<evidence type="ECO:0000259" key="12">
    <source>
        <dbReference type="PROSITE" id="PS51193"/>
    </source>
</evidence>
<dbReference type="PROSITE" id="PS51193">
    <property type="entry name" value="HELICASE_ATP_BIND_2"/>
    <property type="match status" value="1"/>
</dbReference>
<dbReference type="GO" id="GO:0006139">
    <property type="term" value="P:nucleobase-containing compound metabolic process"/>
    <property type="evidence" value="ECO:0007669"/>
    <property type="project" value="InterPro"/>
</dbReference>
<dbReference type="RefSeq" id="WP_144228346.1">
    <property type="nucleotide sequence ID" value="NZ_CBCRVV010000001.1"/>
</dbReference>
<evidence type="ECO:0000256" key="5">
    <source>
        <dbReference type="ARBA" id="ARBA00022840"/>
    </source>
</evidence>
<evidence type="ECO:0000256" key="9">
    <source>
        <dbReference type="ARBA" id="ARBA00023235"/>
    </source>
</evidence>
<feature type="compositionally biased region" description="Polar residues" evidence="11">
    <location>
        <begin position="1"/>
        <end position="10"/>
    </location>
</feature>
<dbReference type="Pfam" id="PF13307">
    <property type="entry name" value="Helicase_C_2"/>
    <property type="match status" value="1"/>
</dbReference>
<proteinExistence type="inferred from homology"/>
<accession>A0A556QMZ0</accession>
<dbReference type="Proteomes" id="UP000315648">
    <property type="component" value="Unassembled WGS sequence"/>
</dbReference>
<evidence type="ECO:0000256" key="7">
    <source>
        <dbReference type="ARBA" id="ARBA00023014"/>
    </source>
</evidence>
<gene>
    <name evidence="13" type="ORF">FPL22_01455</name>
</gene>
<comment type="similarity">
    <text evidence="10">Belongs to the helicase family. DinG subfamily.</text>
</comment>
<evidence type="ECO:0000256" key="1">
    <source>
        <dbReference type="ARBA" id="ARBA00022723"/>
    </source>
</evidence>
<dbReference type="InterPro" id="IPR014013">
    <property type="entry name" value="Helic_SF1/SF2_ATP-bd_DinG/Rad3"/>
</dbReference>
<dbReference type="InterPro" id="IPR006555">
    <property type="entry name" value="ATP-dep_Helicase_C"/>
</dbReference>
<evidence type="ECO:0000256" key="11">
    <source>
        <dbReference type="SAM" id="MobiDB-lite"/>
    </source>
</evidence>
<dbReference type="InterPro" id="IPR027417">
    <property type="entry name" value="P-loop_NTPase"/>
</dbReference>
<protein>
    <submittedName>
        <fullName evidence="13">ATP-dependent DNA helicase</fullName>
    </submittedName>
</protein>
<keyword evidence="7" id="KW-0411">Iron-sulfur</keyword>
<sequence>MIGLQDNSSDALPPPPPPSRAPEFAAKLFSAGGWLQASLKLEHRPQQEKMARAVSAAMKGDESLLFEAGTGVGKSLAYLLPGIVHAMDQSRQMIVSTHTIALQEQLDQKDLPLCRRVFAASPETESYASFKSAMLVGKSNYLCTSRLAHALQDKNELFATPEHEDLQRIAAWAETTTEGLRHELNPAPLPEVWEMVNADSSGCARKYCDCNKCPYQRARTRIRAANVIIVNHSLLFAHINAGGAAEKGATRGVLFPDDFLVLDEAHTVPEVATDHCGLRLSSYGVDRMLKYLYNPKARRGLLQKHGDAVDRQLVVDVLEAAHQFFAFLDERLLTKQTIVRVRAEGFAEAWMDGPLLALHKAVKTRADRMDDGRERDELLEQAGKVKTLQGSLRAFLAVADADKTVYWVERMGKRQTIVALRTAPIDVAPFIREELLKRGTSVVFTSATLAMGGRIEPFQARIGAQHVTTAVEHSPFDFERKMRVFVAADVPLPTPQEARLALDVLIDYIDFCTRRTKGGTLVLFTSYFDMKRVAEAMEPIYDGALRPFFMQGRDYSRTELARKLREAGNGILFGTDSFWTGIDVPGDALAQVIITRLPFEVPTHPVLEARTEWIRERGGNPFSELTLPDALITFRQGIGRLIRTANDRGVITILDSRVTQKAYGRLFLDCIPQKNAVRMNRENRIERFQPFI</sequence>
<dbReference type="GO" id="GO:0046872">
    <property type="term" value="F:metal ion binding"/>
    <property type="evidence" value="ECO:0007669"/>
    <property type="project" value="UniProtKB-KW"/>
</dbReference>
<feature type="domain" description="Helicase ATP-binding" evidence="12">
    <location>
        <begin position="33"/>
        <end position="328"/>
    </location>
</feature>
<dbReference type="GO" id="GO:0003678">
    <property type="term" value="F:DNA helicase activity"/>
    <property type="evidence" value="ECO:0007669"/>
    <property type="project" value="InterPro"/>
</dbReference>
<dbReference type="GO" id="GO:0016818">
    <property type="term" value="F:hydrolase activity, acting on acid anhydrides, in phosphorus-containing anhydrides"/>
    <property type="evidence" value="ECO:0007669"/>
    <property type="project" value="InterPro"/>
</dbReference>
<evidence type="ECO:0000256" key="4">
    <source>
        <dbReference type="ARBA" id="ARBA00022806"/>
    </source>
</evidence>
<dbReference type="Pfam" id="PF06733">
    <property type="entry name" value="DEAD_2"/>
    <property type="match status" value="1"/>
</dbReference>
<dbReference type="EMBL" id="VMBG01000001">
    <property type="protein sequence ID" value="TSJ78005.1"/>
    <property type="molecule type" value="Genomic_DNA"/>
</dbReference>
<keyword evidence="6" id="KW-0408">Iron</keyword>
<keyword evidence="8" id="KW-0238">DNA-binding</keyword>
<dbReference type="PANTHER" id="PTHR11472:SF34">
    <property type="entry name" value="REGULATOR OF TELOMERE ELONGATION HELICASE 1"/>
    <property type="match status" value="1"/>
</dbReference>
<evidence type="ECO:0000256" key="10">
    <source>
        <dbReference type="ARBA" id="ARBA00038058"/>
    </source>
</evidence>
<dbReference type="GO" id="GO:0003677">
    <property type="term" value="F:DNA binding"/>
    <property type="evidence" value="ECO:0007669"/>
    <property type="project" value="UniProtKB-KW"/>
</dbReference>
<evidence type="ECO:0000256" key="2">
    <source>
        <dbReference type="ARBA" id="ARBA00022741"/>
    </source>
</evidence>
<dbReference type="InterPro" id="IPR011545">
    <property type="entry name" value="DEAD/DEAH_box_helicase_dom"/>
</dbReference>
<evidence type="ECO:0000313" key="14">
    <source>
        <dbReference type="Proteomes" id="UP000315648"/>
    </source>
</evidence>
<dbReference type="InterPro" id="IPR010614">
    <property type="entry name" value="RAD3-like_helicase_DEAD"/>
</dbReference>
<dbReference type="AlphaFoldDB" id="A0A556QMZ0"/>
<keyword evidence="9" id="KW-0413">Isomerase</keyword>
<keyword evidence="5" id="KW-0067">ATP-binding</keyword>
<dbReference type="InterPro" id="IPR045028">
    <property type="entry name" value="DinG/Rad3-like"/>
</dbReference>
<dbReference type="Pfam" id="PF00270">
    <property type="entry name" value="DEAD"/>
    <property type="match status" value="1"/>
</dbReference>
<name>A0A556QMZ0_9BACT</name>
<dbReference type="OrthoDB" id="9803913at2"/>
<keyword evidence="1" id="KW-0479">Metal-binding</keyword>
<reference evidence="13 14" key="1">
    <citation type="submission" date="2019-07" db="EMBL/GenBank/DDBJ databases">
        <title>Description of 53C-WASEF.</title>
        <authorList>
            <person name="Pitt A."/>
            <person name="Hahn M.W."/>
        </authorList>
    </citation>
    <scope>NUCLEOTIDE SEQUENCE [LARGE SCALE GENOMIC DNA]</scope>
    <source>
        <strain evidence="13 14">53C-WASEF</strain>
    </source>
</reference>
<evidence type="ECO:0000256" key="8">
    <source>
        <dbReference type="ARBA" id="ARBA00023125"/>
    </source>
</evidence>
<dbReference type="GO" id="GO:0051536">
    <property type="term" value="F:iron-sulfur cluster binding"/>
    <property type="evidence" value="ECO:0007669"/>
    <property type="project" value="UniProtKB-KW"/>
</dbReference>